<dbReference type="GO" id="GO:0031388">
    <property type="term" value="P:organic acid phosphorylation"/>
    <property type="evidence" value="ECO:0007669"/>
    <property type="project" value="UniProtKB-UniRule"/>
</dbReference>
<organism evidence="5 6">
    <name type="scientific">Catenisphaera adipataccumulans</name>
    <dbReference type="NCBI Taxonomy" id="700500"/>
    <lineage>
        <taxon>Bacteria</taxon>
        <taxon>Bacillati</taxon>
        <taxon>Bacillota</taxon>
        <taxon>Erysipelotrichia</taxon>
        <taxon>Erysipelotrichales</taxon>
        <taxon>Erysipelotrichaceae</taxon>
        <taxon>Catenisphaera</taxon>
    </lineage>
</organism>
<evidence type="ECO:0000256" key="2">
    <source>
        <dbReference type="ARBA" id="ARBA00022679"/>
    </source>
</evidence>
<dbReference type="GO" id="GO:0008887">
    <property type="term" value="F:glycerate kinase activity"/>
    <property type="evidence" value="ECO:0007669"/>
    <property type="project" value="UniProtKB-UniRule"/>
</dbReference>
<dbReference type="EMBL" id="JACHHK010000005">
    <property type="protein sequence ID" value="MBB5183489.1"/>
    <property type="molecule type" value="Genomic_DNA"/>
</dbReference>
<evidence type="ECO:0000256" key="3">
    <source>
        <dbReference type="ARBA" id="ARBA00022777"/>
    </source>
</evidence>
<dbReference type="PIRSF" id="PIRSF006078">
    <property type="entry name" value="GlxK"/>
    <property type="match status" value="1"/>
</dbReference>
<comment type="similarity">
    <text evidence="1 4">Belongs to the glycerate kinase type-1 family.</text>
</comment>
<dbReference type="SUPFAM" id="SSF110738">
    <property type="entry name" value="Glycerate kinase I"/>
    <property type="match status" value="1"/>
</dbReference>
<evidence type="ECO:0000256" key="4">
    <source>
        <dbReference type="PIRNR" id="PIRNR006078"/>
    </source>
</evidence>
<dbReference type="PANTHER" id="PTHR21599">
    <property type="entry name" value="GLYCERATE KINASE"/>
    <property type="match status" value="1"/>
</dbReference>
<dbReference type="Proteomes" id="UP000539953">
    <property type="component" value="Unassembled WGS sequence"/>
</dbReference>
<keyword evidence="6" id="KW-1185">Reference proteome</keyword>
<dbReference type="InterPro" id="IPR018197">
    <property type="entry name" value="Glycerate_kinase_RE-like"/>
</dbReference>
<dbReference type="InterPro" id="IPR036129">
    <property type="entry name" value="Glycerate_kinase_sf"/>
</dbReference>
<dbReference type="EC" id="2.7.1.31" evidence="5"/>
<keyword evidence="2 4" id="KW-0808">Transferase</keyword>
<comment type="caution">
    <text evidence="5">The sequence shown here is derived from an EMBL/GenBank/DDBJ whole genome shotgun (WGS) entry which is preliminary data.</text>
</comment>
<dbReference type="Pfam" id="PF02595">
    <property type="entry name" value="Gly_kinase"/>
    <property type="match status" value="1"/>
</dbReference>
<dbReference type="NCBIfam" id="TIGR00045">
    <property type="entry name" value="glycerate kinase"/>
    <property type="match status" value="1"/>
</dbReference>
<dbReference type="Gene3D" id="3.40.50.10350">
    <property type="entry name" value="Glycerate kinase, domain 1"/>
    <property type="match status" value="1"/>
</dbReference>
<dbReference type="AlphaFoldDB" id="A0A7W8FVC3"/>
<proteinExistence type="inferred from homology"/>
<dbReference type="Gene3D" id="3.90.1510.10">
    <property type="entry name" value="Glycerate kinase, domain 2"/>
    <property type="match status" value="1"/>
</dbReference>
<protein>
    <submittedName>
        <fullName evidence="5">Glycerate kinase</fullName>
        <ecNumber evidence="5">2.7.1.31</ecNumber>
    </submittedName>
</protein>
<name>A0A7W8FVC3_9FIRM</name>
<keyword evidence="3 4" id="KW-0418">Kinase</keyword>
<reference evidence="5 6" key="1">
    <citation type="submission" date="2020-08" db="EMBL/GenBank/DDBJ databases">
        <title>Genomic Encyclopedia of Type Strains, Phase IV (KMG-IV): sequencing the most valuable type-strain genomes for metagenomic binning, comparative biology and taxonomic classification.</title>
        <authorList>
            <person name="Goeker M."/>
        </authorList>
    </citation>
    <scope>NUCLEOTIDE SEQUENCE [LARGE SCALE GENOMIC DNA]</scope>
    <source>
        <strain evidence="5 6">DSM 25799</strain>
    </source>
</reference>
<evidence type="ECO:0000256" key="1">
    <source>
        <dbReference type="ARBA" id="ARBA00006284"/>
    </source>
</evidence>
<gene>
    <name evidence="5" type="ORF">HNQ47_001511</name>
</gene>
<evidence type="ECO:0000313" key="6">
    <source>
        <dbReference type="Proteomes" id="UP000539953"/>
    </source>
</evidence>
<sequence length="378" mass="40769">MKIVIASDSFKGSLSAAKACASAEKGILRADPNIQTACHPMADGGEGTADVFAEILHAERVACDTVDAYGQPLRAYYAYDGYTAVIDVASCIGLNLRPRNERNPMVASSRGVGILMKDALGRGCSHLIIGLGGSSTNDGGMGLLSEFGVTFYDRNRQVLEPDVYALNRIAYIDKSHFKKPDVKMTVACDVNNHLLGPEGATYVFGRQKGIYPNQMADIDRWMRRYRDKMRQTFHVNLDAPAGSGAAGGIGSVLLSIFHAKARSGIDVVSEYSGLEQDIQDCDWVFTGEGQTDAQTMYGKAVFGVLQIANRYNKPVLCLSGALGPGYEALYEAGMAGIFSSADRAMSFHQALASSAEKLEALAFSLTHMIERMDANEEK</sequence>
<dbReference type="InterPro" id="IPR004381">
    <property type="entry name" value="Glycerate_kinase"/>
</dbReference>
<dbReference type="RefSeq" id="WP_183328780.1">
    <property type="nucleotide sequence ID" value="NZ_JACHHK010000005.1"/>
</dbReference>
<dbReference type="PANTHER" id="PTHR21599:SF0">
    <property type="entry name" value="GLYCERATE KINASE"/>
    <property type="match status" value="1"/>
</dbReference>
<evidence type="ECO:0000313" key="5">
    <source>
        <dbReference type="EMBL" id="MBB5183489.1"/>
    </source>
</evidence>
<dbReference type="InterPro" id="IPR018193">
    <property type="entry name" value="Glyc_kinase_flavodox-like_fold"/>
</dbReference>
<accession>A0A7W8FVC3</accession>